<comment type="caution">
    <text evidence="1">The sequence shown here is derived from an EMBL/GenBank/DDBJ whole genome shotgun (WGS) entry which is preliminary data.</text>
</comment>
<name>A0A2N6T3J0_9CORY</name>
<sequence length="69" mass="7487">MNLDKLLGGVPDGVVDILKDLIALIVAAVKLSGLTKPEEEKRDMAREVFGEYSSDSIVSDLFGVVSQFF</sequence>
<protein>
    <submittedName>
        <fullName evidence="1">Uncharacterized protein</fullName>
    </submittedName>
</protein>
<organism evidence="1 2">
    <name type="scientific">Corynebacterium tuscaniense</name>
    <dbReference type="NCBI Taxonomy" id="302449"/>
    <lineage>
        <taxon>Bacteria</taxon>
        <taxon>Bacillati</taxon>
        <taxon>Actinomycetota</taxon>
        <taxon>Actinomycetes</taxon>
        <taxon>Mycobacteriales</taxon>
        <taxon>Corynebacteriaceae</taxon>
        <taxon>Corynebacterium</taxon>
    </lineage>
</organism>
<evidence type="ECO:0000313" key="2">
    <source>
        <dbReference type="Proteomes" id="UP000235836"/>
    </source>
</evidence>
<dbReference type="RefSeq" id="WP_102724301.1">
    <property type="nucleotide sequence ID" value="NZ_PNHG01000014.1"/>
</dbReference>
<evidence type="ECO:0000313" key="1">
    <source>
        <dbReference type="EMBL" id="PMC63886.1"/>
    </source>
</evidence>
<dbReference type="AlphaFoldDB" id="A0A2N6T3J0"/>
<reference evidence="1 2" key="1">
    <citation type="submission" date="2017-09" db="EMBL/GenBank/DDBJ databases">
        <title>Bacterial strain isolated from the female urinary microbiota.</title>
        <authorList>
            <person name="Thomas-White K."/>
            <person name="Kumar N."/>
            <person name="Forster S."/>
            <person name="Putonti C."/>
            <person name="Lawley T."/>
            <person name="Wolfe A.J."/>
        </authorList>
    </citation>
    <scope>NUCLEOTIDE SEQUENCE [LARGE SCALE GENOMIC DNA]</scope>
    <source>
        <strain evidence="1 2">UMB0792</strain>
    </source>
</reference>
<accession>A0A2N6T3J0</accession>
<dbReference type="Proteomes" id="UP000235836">
    <property type="component" value="Unassembled WGS sequence"/>
</dbReference>
<gene>
    <name evidence="1" type="ORF">CJ203_08820</name>
</gene>
<proteinExistence type="predicted"/>
<dbReference type="EMBL" id="PNHG01000014">
    <property type="protein sequence ID" value="PMC63886.1"/>
    <property type="molecule type" value="Genomic_DNA"/>
</dbReference>
<keyword evidence="2" id="KW-1185">Reference proteome</keyword>